<dbReference type="Pfam" id="PF01694">
    <property type="entry name" value="Rhomboid"/>
    <property type="match status" value="1"/>
</dbReference>
<evidence type="ECO:0000313" key="10">
    <source>
        <dbReference type="Proteomes" id="UP000245921"/>
    </source>
</evidence>
<comment type="similarity">
    <text evidence="2">Belongs to the peptidase S54 family.</text>
</comment>
<keyword evidence="10" id="KW-1185">Reference proteome</keyword>
<evidence type="ECO:0000313" key="9">
    <source>
        <dbReference type="EMBL" id="PWJ96618.1"/>
    </source>
</evidence>
<gene>
    <name evidence="9" type="ORF">C7380_101192</name>
</gene>
<dbReference type="EMBL" id="QGGI01000001">
    <property type="protein sequence ID" value="PWJ96618.1"/>
    <property type="molecule type" value="Genomic_DNA"/>
</dbReference>
<feature type="transmembrane region" description="Helical" evidence="7">
    <location>
        <begin position="7"/>
        <end position="29"/>
    </location>
</feature>
<keyword evidence="4" id="KW-0378">Hydrolase</keyword>
<feature type="domain" description="Peptidase S54 rhomboid" evidence="8">
    <location>
        <begin position="49"/>
        <end position="185"/>
    </location>
</feature>
<keyword evidence="3 7" id="KW-0812">Transmembrane</keyword>
<evidence type="ECO:0000256" key="1">
    <source>
        <dbReference type="ARBA" id="ARBA00004141"/>
    </source>
</evidence>
<keyword evidence="5 7" id="KW-1133">Transmembrane helix</keyword>
<dbReference type="RefSeq" id="WP_109603606.1">
    <property type="nucleotide sequence ID" value="NZ_JAMHJO010000001.1"/>
</dbReference>
<sequence length="221" mass="24809">MQKTVTNYLIIANLIIFALMFLFGGFGAFNNPLILLRFGAQYGPFVSAGQFNRLITSMFVHGGILHILFNMYALFYFGNMVERIYGPYKYFSVYVISGFFGNLMTQLIIPGTFSVGASGAIFGLVGLLFGSGFRQDTPRMLKPLTGTALLPFIIINILFGFTMNTINNFAHLGGLAAGFTFGWLMPVTFSKTSWNIWKYIYYFMCAIVVLAYIMLIVFNFI</sequence>
<keyword evidence="9" id="KW-0645">Protease</keyword>
<reference evidence="9 10" key="1">
    <citation type="submission" date="2018-05" db="EMBL/GenBank/DDBJ databases">
        <title>Genomic Encyclopedia of Type Strains, Phase IV (KMG-IV): sequencing the most valuable type-strain genomes for metagenomic binning, comparative biology and taxonomic classification.</title>
        <authorList>
            <person name="Goeker M."/>
        </authorList>
    </citation>
    <scope>NUCLEOTIDE SEQUENCE [LARGE SCALE GENOMIC DNA]</scope>
    <source>
        <strain evidence="9 10">DSM 24906</strain>
    </source>
</reference>
<evidence type="ECO:0000256" key="6">
    <source>
        <dbReference type="ARBA" id="ARBA00023136"/>
    </source>
</evidence>
<evidence type="ECO:0000256" key="3">
    <source>
        <dbReference type="ARBA" id="ARBA00022692"/>
    </source>
</evidence>
<accession>A0AA45C9B6</accession>
<name>A0AA45C9B6_9BACT</name>
<dbReference type="InterPro" id="IPR035952">
    <property type="entry name" value="Rhomboid-like_sf"/>
</dbReference>
<dbReference type="GO" id="GO:0006508">
    <property type="term" value="P:proteolysis"/>
    <property type="evidence" value="ECO:0007669"/>
    <property type="project" value="UniProtKB-KW"/>
</dbReference>
<dbReference type="SUPFAM" id="SSF144091">
    <property type="entry name" value="Rhomboid-like"/>
    <property type="match status" value="1"/>
</dbReference>
<feature type="transmembrane region" description="Helical" evidence="7">
    <location>
        <begin position="169"/>
        <end position="187"/>
    </location>
</feature>
<feature type="transmembrane region" description="Helical" evidence="7">
    <location>
        <begin position="54"/>
        <end position="78"/>
    </location>
</feature>
<dbReference type="GO" id="GO:0016020">
    <property type="term" value="C:membrane"/>
    <property type="evidence" value="ECO:0007669"/>
    <property type="project" value="UniProtKB-SubCell"/>
</dbReference>
<dbReference type="Proteomes" id="UP000245921">
    <property type="component" value="Unassembled WGS sequence"/>
</dbReference>
<keyword evidence="6 7" id="KW-0472">Membrane</keyword>
<dbReference type="PANTHER" id="PTHR43731:SF14">
    <property type="entry name" value="PRESENILIN-ASSOCIATED RHOMBOID-LIKE PROTEIN, MITOCHONDRIAL"/>
    <property type="match status" value="1"/>
</dbReference>
<evidence type="ECO:0000259" key="8">
    <source>
        <dbReference type="Pfam" id="PF01694"/>
    </source>
</evidence>
<proteinExistence type="inferred from homology"/>
<organism evidence="9 10">
    <name type="scientific">Oceanotoga teriensis</name>
    <dbReference type="NCBI Taxonomy" id="515440"/>
    <lineage>
        <taxon>Bacteria</taxon>
        <taxon>Thermotogati</taxon>
        <taxon>Thermotogota</taxon>
        <taxon>Thermotogae</taxon>
        <taxon>Petrotogales</taxon>
        <taxon>Petrotogaceae</taxon>
        <taxon>Oceanotoga</taxon>
    </lineage>
</organism>
<evidence type="ECO:0000256" key="4">
    <source>
        <dbReference type="ARBA" id="ARBA00022801"/>
    </source>
</evidence>
<evidence type="ECO:0000256" key="5">
    <source>
        <dbReference type="ARBA" id="ARBA00022989"/>
    </source>
</evidence>
<dbReference type="InterPro" id="IPR022764">
    <property type="entry name" value="Peptidase_S54_rhomboid_dom"/>
</dbReference>
<feature type="transmembrane region" description="Helical" evidence="7">
    <location>
        <begin position="145"/>
        <end position="163"/>
    </location>
</feature>
<dbReference type="AlphaFoldDB" id="A0AA45C9B6"/>
<evidence type="ECO:0000256" key="2">
    <source>
        <dbReference type="ARBA" id="ARBA00009045"/>
    </source>
</evidence>
<protein>
    <submittedName>
        <fullName evidence="9">Rhomboid protease GluP</fullName>
    </submittedName>
</protein>
<evidence type="ECO:0000256" key="7">
    <source>
        <dbReference type="SAM" id="Phobius"/>
    </source>
</evidence>
<dbReference type="PANTHER" id="PTHR43731">
    <property type="entry name" value="RHOMBOID PROTEASE"/>
    <property type="match status" value="1"/>
</dbReference>
<feature type="transmembrane region" description="Helical" evidence="7">
    <location>
        <begin position="90"/>
        <end position="109"/>
    </location>
</feature>
<feature type="transmembrane region" description="Helical" evidence="7">
    <location>
        <begin position="199"/>
        <end position="220"/>
    </location>
</feature>
<dbReference type="Gene3D" id="1.20.1540.10">
    <property type="entry name" value="Rhomboid-like"/>
    <property type="match status" value="1"/>
</dbReference>
<dbReference type="GO" id="GO:0004252">
    <property type="term" value="F:serine-type endopeptidase activity"/>
    <property type="evidence" value="ECO:0007669"/>
    <property type="project" value="InterPro"/>
</dbReference>
<comment type="caution">
    <text evidence="9">The sequence shown here is derived from an EMBL/GenBank/DDBJ whole genome shotgun (WGS) entry which is preliminary data.</text>
</comment>
<comment type="subcellular location">
    <subcellularLocation>
        <location evidence="1">Membrane</location>
        <topology evidence="1">Multi-pass membrane protein</topology>
    </subcellularLocation>
</comment>
<dbReference type="InterPro" id="IPR050925">
    <property type="entry name" value="Rhomboid_protease_S54"/>
</dbReference>
<feature type="transmembrane region" description="Helical" evidence="7">
    <location>
        <begin position="115"/>
        <end position="133"/>
    </location>
</feature>